<evidence type="ECO:0000256" key="2">
    <source>
        <dbReference type="ARBA" id="ARBA00022737"/>
    </source>
</evidence>
<dbReference type="NCBIfam" id="TIGR03142">
    <property type="entry name" value="cytochro_ccmI"/>
    <property type="match status" value="1"/>
</dbReference>
<keyword evidence="6" id="KW-0812">Transmembrane</keyword>
<evidence type="ECO:0000259" key="7">
    <source>
        <dbReference type="Pfam" id="PF23914"/>
    </source>
</evidence>
<evidence type="ECO:0000256" key="6">
    <source>
        <dbReference type="SAM" id="Phobius"/>
    </source>
</evidence>
<dbReference type="RefSeq" id="WP_071832727.1">
    <property type="nucleotide sequence ID" value="NZ_LSRP01000078.1"/>
</dbReference>
<feature type="domain" description="Cytochrome c-type biogenesis protein H TPR" evidence="7">
    <location>
        <begin position="144"/>
        <end position="258"/>
    </location>
</feature>
<protein>
    <submittedName>
        <fullName evidence="8">Cytochrome C biogenesis protein CycH</fullName>
    </submittedName>
</protein>
<keyword evidence="2" id="KW-0677">Repeat</keyword>
<evidence type="ECO:0000313" key="8">
    <source>
        <dbReference type="EMBL" id="OJF98067.1"/>
    </source>
</evidence>
<comment type="caution">
    <text evidence="8">The sequence shown here is derived from an EMBL/GenBank/DDBJ whole genome shotgun (WGS) entry which is preliminary data.</text>
</comment>
<dbReference type="EMBL" id="LSRP01000078">
    <property type="protein sequence ID" value="OJF98067.1"/>
    <property type="molecule type" value="Genomic_DNA"/>
</dbReference>
<dbReference type="AlphaFoldDB" id="A0A657LY54"/>
<reference evidence="8 9" key="1">
    <citation type="submission" date="2016-02" db="EMBL/GenBank/DDBJ databases">
        <title>Genome sequencing of a beta-galactosidase producing bacteria Rhizobium sp. 59.</title>
        <authorList>
            <person name="Wang D."/>
            <person name="Kot W."/>
            <person name="Qin Y."/>
            <person name="Hansen L."/>
            <person name="Naqvi K."/>
            <person name="Rensing C."/>
        </authorList>
    </citation>
    <scope>NUCLEOTIDE SEQUENCE [LARGE SCALE GENOMIC DNA]</scope>
    <source>
        <strain evidence="8 9">59</strain>
    </source>
</reference>
<accession>A0A657LY54</accession>
<dbReference type="OrthoDB" id="9815847at2"/>
<feature type="compositionally biased region" description="Polar residues" evidence="5">
    <location>
        <begin position="275"/>
        <end position="285"/>
    </location>
</feature>
<dbReference type="InterPro" id="IPR051263">
    <property type="entry name" value="C-type_cytochrome_biogenesis"/>
</dbReference>
<evidence type="ECO:0000256" key="1">
    <source>
        <dbReference type="ARBA" id="ARBA00004196"/>
    </source>
</evidence>
<evidence type="ECO:0000256" key="3">
    <source>
        <dbReference type="ARBA" id="ARBA00022748"/>
    </source>
</evidence>
<feature type="region of interest" description="Disordered" evidence="5">
    <location>
        <begin position="271"/>
        <end position="296"/>
    </location>
</feature>
<dbReference type="SUPFAM" id="SSF48452">
    <property type="entry name" value="TPR-like"/>
    <property type="match status" value="2"/>
</dbReference>
<feature type="transmembrane region" description="Helical" evidence="6">
    <location>
        <begin position="94"/>
        <end position="113"/>
    </location>
</feature>
<keyword evidence="6" id="KW-1133">Transmembrane helix</keyword>
<dbReference type="InterPro" id="IPR011990">
    <property type="entry name" value="TPR-like_helical_dom_sf"/>
</dbReference>
<keyword evidence="3" id="KW-0201">Cytochrome c-type biogenesis</keyword>
<dbReference type="Gene3D" id="1.25.40.10">
    <property type="entry name" value="Tetratricopeptide repeat domain"/>
    <property type="match status" value="2"/>
</dbReference>
<dbReference type="Pfam" id="PF23914">
    <property type="entry name" value="TPR_CcmH_CycH"/>
    <property type="match status" value="1"/>
</dbReference>
<dbReference type="InterPro" id="IPR056413">
    <property type="entry name" value="TPR_CcmH_CycH"/>
</dbReference>
<sequence length="389" mass="41304">MLFWILVAILTAAVAVVLLLPLLRANARAEAPRSHDVEVYRDQLDELTRDEKAGLISGEDAEFARAEVARRLIAANDAVKASTGQVSSMRANRLAQLCVIILLPLLGLCLYLTTGSPDTPDAPLSARLANPDADPNILIAQAEQKLAQNPEDGAGWDVLAPIYYRTGRIEDAAVAFDRAVRLLGPTPARLGGYAESLIALSGGLVTTEAQTALQKSLILEPNDPRAEFYLALALKQEGKKDLALAAFDQLVARSPQDAPWLPLVNDHIASLKGEPTTTDSGTADTQAVEAAPGNPTSDDIAAAATMADGDRRAMIEGMVDSLSAKLAAEPANFEGWMRLVRSYAVLDQKDKAADALKQGLAAFPADSEQGKQLLALADELDLKPSGETP</sequence>
<evidence type="ECO:0000256" key="4">
    <source>
        <dbReference type="ARBA" id="ARBA00022803"/>
    </source>
</evidence>
<dbReference type="GO" id="GO:0005886">
    <property type="term" value="C:plasma membrane"/>
    <property type="evidence" value="ECO:0007669"/>
    <property type="project" value="TreeGrafter"/>
</dbReference>
<dbReference type="PANTHER" id="PTHR47870:SF4">
    <property type="entry name" value="CYTOCHROME C-TYPE BIOGENESIS PROTEIN CYCH"/>
    <property type="match status" value="1"/>
</dbReference>
<dbReference type="GO" id="GO:0017004">
    <property type="term" value="P:cytochrome complex assembly"/>
    <property type="evidence" value="ECO:0007669"/>
    <property type="project" value="UniProtKB-KW"/>
</dbReference>
<comment type="subcellular location">
    <subcellularLocation>
        <location evidence="1">Cell envelope</location>
    </subcellularLocation>
</comment>
<keyword evidence="9" id="KW-1185">Reference proteome</keyword>
<gene>
    <name evidence="8" type="ORF">AX760_15435</name>
</gene>
<keyword evidence="4" id="KW-0802">TPR repeat</keyword>
<name>A0A657LY54_9HYPH</name>
<dbReference type="InterPro" id="IPR019734">
    <property type="entry name" value="TPR_rpt"/>
</dbReference>
<organism evidence="8 9">
    <name type="scientific">Pararhizobium antarcticum</name>
    <dbReference type="NCBI Taxonomy" id="1798805"/>
    <lineage>
        <taxon>Bacteria</taxon>
        <taxon>Pseudomonadati</taxon>
        <taxon>Pseudomonadota</taxon>
        <taxon>Alphaproteobacteria</taxon>
        <taxon>Hyphomicrobiales</taxon>
        <taxon>Rhizobiaceae</taxon>
        <taxon>Rhizobium/Agrobacterium group</taxon>
        <taxon>Pararhizobium</taxon>
    </lineage>
</organism>
<evidence type="ECO:0000313" key="9">
    <source>
        <dbReference type="Proteomes" id="UP000182661"/>
    </source>
</evidence>
<dbReference type="GO" id="GO:0030313">
    <property type="term" value="C:cell envelope"/>
    <property type="evidence" value="ECO:0007669"/>
    <property type="project" value="UniProtKB-SubCell"/>
</dbReference>
<dbReference type="SMART" id="SM00028">
    <property type="entry name" value="TPR"/>
    <property type="match status" value="3"/>
</dbReference>
<dbReference type="Proteomes" id="UP000182661">
    <property type="component" value="Unassembled WGS sequence"/>
</dbReference>
<keyword evidence="6" id="KW-0472">Membrane</keyword>
<proteinExistence type="predicted"/>
<evidence type="ECO:0000256" key="5">
    <source>
        <dbReference type="SAM" id="MobiDB-lite"/>
    </source>
</evidence>
<dbReference type="PANTHER" id="PTHR47870">
    <property type="entry name" value="CYTOCHROME C-TYPE BIOGENESIS PROTEIN CCMH"/>
    <property type="match status" value="1"/>
</dbReference>
<dbReference type="InterPro" id="IPR017560">
    <property type="entry name" value="Cyt_c_biogenesis_CcmI"/>
</dbReference>